<feature type="compositionally biased region" description="Low complexity" evidence="1">
    <location>
        <begin position="504"/>
        <end position="514"/>
    </location>
</feature>
<proteinExistence type="predicted"/>
<dbReference type="SUPFAM" id="SSF46689">
    <property type="entry name" value="Homeodomain-like"/>
    <property type="match status" value="2"/>
</dbReference>
<feature type="region of interest" description="Disordered" evidence="1">
    <location>
        <begin position="1"/>
        <end position="24"/>
    </location>
</feature>
<feature type="compositionally biased region" description="Polar residues" evidence="1">
    <location>
        <begin position="572"/>
        <end position="585"/>
    </location>
</feature>
<feature type="domain" description="SANT" evidence="2">
    <location>
        <begin position="590"/>
        <end position="641"/>
    </location>
</feature>
<keyword evidence="4" id="KW-1185">Reference proteome</keyword>
<dbReference type="PROSITE" id="PS51293">
    <property type="entry name" value="SANT"/>
    <property type="match status" value="2"/>
</dbReference>
<evidence type="ECO:0000256" key="1">
    <source>
        <dbReference type="SAM" id="MobiDB-lite"/>
    </source>
</evidence>
<dbReference type="InterPro" id="IPR009057">
    <property type="entry name" value="Homeodomain-like_sf"/>
</dbReference>
<dbReference type="InterPro" id="IPR051571">
    <property type="entry name" value="N-CoR_corepressor"/>
</dbReference>
<comment type="caution">
    <text evidence="3">The sequence shown here is derived from an EMBL/GenBank/DDBJ whole genome shotgun (WGS) entry which is preliminary data.</text>
</comment>
<dbReference type="OrthoDB" id="10258692at2759"/>
<dbReference type="Gene3D" id="1.10.10.60">
    <property type="entry name" value="Homeodomain-like"/>
    <property type="match status" value="1"/>
</dbReference>
<evidence type="ECO:0000313" key="4">
    <source>
        <dbReference type="Proteomes" id="UP000736335"/>
    </source>
</evidence>
<dbReference type="PANTHER" id="PTHR13992">
    <property type="entry name" value="NUCLEAR RECEPTOR CO-REPRESSOR RELATED NCOR"/>
    <property type="match status" value="1"/>
</dbReference>
<dbReference type="CDD" id="cd00167">
    <property type="entry name" value="SANT"/>
    <property type="match status" value="2"/>
</dbReference>
<dbReference type="Pfam" id="PF00249">
    <property type="entry name" value="Myb_DNA-binding"/>
    <property type="match status" value="2"/>
</dbReference>
<sequence length="896" mass="98132">MNIPVDMEEIPGIAPADAAMTEEPPADIDALSLKEDQARSLVAPQFQHPSITPPPEHFSRPHTLPVLVVDPGPTALVPILPDASPVLDVVAPPAAEPHKAGVDLCEPVIPDSKPEGPTTPNGRPQFESAVLFPEPPLEVSTCIALSVTPPPRHLDLRMDVDEAAETTLEEADPSPPARTTIRDALIHVVASRAVHDHHRRDERVAPILLSNLSIADPSPQGDNGPTTSPIQEFMEPSRVKQRQDRRMEMFASGSFFVGSRKADVDEKVAKLKAEYMELQRKWMEHCAKLDEEAKANSPEDTVTTSGRTTRRSAATLGDAVRSDLEMEQIIASLGNEDLTDANHLAMRNAATLPDMISVTNGCIDFVYDDTNNLVPDVPEFYRQRTGIDDWTEEEKHIFLKAYAAHPKQFGIIAASLPNKTAAQCVLFYYLHKKKHIDFRKVIQHYAPKTRKGGRRTDKQRGNALLADIMRHDAEVSLDNGNGMPEVPKKRRPGRPPNPRRSTLVAETPNTTPTPVATPDPEPVQRSRAGRRVSARTPLIVEDDATEEEPDERRPAKKRRGRKPKNPTLDAGQPQSQSEAGNSGNVRRRISQQANWSEEDQQLFIELVGQHGDNFKRIASSMPNKTTSQVCSFYKANSDKYDLVKVVASAPQRTPTPREPTSGRSSVVPSTRAPTPPSPDSASKPPSAKKRGNRDGEASSSRTILPGYRGSTATPPIPSGHRPGFPVEHPVTLPPIGSLLPPMTHPPPPGFRDDYMMSGIIPPPPVHIPSGFMGAFPSAHHETYYNPTPAPIPYGHPAHPGAPPVILIPEHTGDPPVVHAGATSTQGESFLVRDYQHSRAQQPSVGVIPGLVDIPSYDSQYHQPVIRVQHQDSRQEPQPSQFMTGRVLLQTKAYNAK</sequence>
<dbReference type="EMBL" id="WIUZ02000004">
    <property type="protein sequence ID" value="KAF9788051.1"/>
    <property type="molecule type" value="Genomic_DNA"/>
</dbReference>
<dbReference type="Proteomes" id="UP000736335">
    <property type="component" value="Unassembled WGS sequence"/>
</dbReference>
<feature type="domain" description="SANT" evidence="2">
    <location>
        <begin position="385"/>
        <end position="436"/>
    </location>
</feature>
<dbReference type="InterPro" id="IPR017884">
    <property type="entry name" value="SANT_dom"/>
</dbReference>
<evidence type="ECO:0000259" key="2">
    <source>
        <dbReference type="PROSITE" id="PS51293"/>
    </source>
</evidence>
<gene>
    <name evidence="3" type="ORF">BJ322DRAFT_1106077</name>
</gene>
<dbReference type="GO" id="GO:0006357">
    <property type="term" value="P:regulation of transcription by RNA polymerase II"/>
    <property type="evidence" value="ECO:0007669"/>
    <property type="project" value="TreeGrafter"/>
</dbReference>
<accession>A0A9P6HK79</accession>
<protein>
    <recommendedName>
        <fullName evidence="2">SANT domain-containing protein</fullName>
    </recommendedName>
</protein>
<feature type="compositionally biased region" description="Basic residues" evidence="1">
    <location>
        <begin position="554"/>
        <end position="564"/>
    </location>
</feature>
<reference evidence="3" key="2">
    <citation type="submission" date="2020-11" db="EMBL/GenBank/DDBJ databases">
        <authorList>
            <consortium name="DOE Joint Genome Institute"/>
            <person name="Kuo A."/>
            <person name="Miyauchi S."/>
            <person name="Kiss E."/>
            <person name="Drula E."/>
            <person name="Kohler A."/>
            <person name="Sanchez-Garcia M."/>
            <person name="Andreopoulos B."/>
            <person name="Barry K.W."/>
            <person name="Bonito G."/>
            <person name="Buee M."/>
            <person name="Carver A."/>
            <person name="Chen C."/>
            <person name="Cichocki N."/>
            <person name="Clum A."/>
            <person name="Culley D."/>
            <person name="Crous P.W."/>
            <person name="Fauchery L."/>
            <person name="Girlanda M."/>
            <person name="Hayes R."/>
            <person name="Keri Z."/>
            <person name="Labutti K."/>
            <person name="Lipzen A."/>
            <person name="Lombard V."/>
            <person name="Magnuson J."/>
            <person name="Maillard F."/>
            <person name="Morin E."/>
            <person name="Murat C."/>
            <person name="Nolan M."/>
            <person name="Ohm R."/>
            <person name="Pangilinan J."/>
            <person name="Pereira M."/>
            <person name="Perotto S."/>
            <person name="Peter M."/>
            <person name="Riley R."/>
            <person name="Sitrit Y."/>
            <person name="Stielow B."/>
            <person name="Szollosi G."/>
            <person name="Zifcakova L."/>
            <person name="Stursova M."/>
            <person name="Spatafora J.W."/>
            <person name="Tedersoo L."/>
            <person name="Vaario L.-M."/>
            <person name="Yamada A."/>
            <person name="Yan M."/>
            <person name="Wang P."/>
            <person name="Xu J."/>
            <person name="Bruns T."/>
            <person name="Baldrian P."/>
            <person name="Vilgalys R."/>
            <person name="Henrissat B."/>
            <person name="Grigoriev I.V."/>
            <person name="Hibbett D."/>
            <person name="Nagy L.G."/>
            <person name="Martin F.M."/>
        </authorList>
    </citation>
    <scope>NUCLEOTIDE SEQUENCE</scope>
    <source>
        <strain evidence="3">UH-Tt-Lm1</strain>
    </source>
</reference>
<feature type="region of interest" description="Disordered" evidence="1">
    <location>
        <begin position="648"/>
        <end position="727"/>
    </location>
</feature>
<feature type="compositionally biased region" description="Acidic residues" evidence="1">
    <location>
        <begin position="540"/>
        <end position="549"/>
    </location>
</feature>
<reference evidence="3" key="1">
    <citation type="journal article" date="2020" name="Nat. Commun.">
        <title>Large-scale genome sequencing of mycorrhizal fungi provides insights into the early evolution of symbiotic traits.</title>
        <authorList>
            <person name="Miyauchi S."/>
            <person name="Kiss E."/>
            <person name="Kuo A."/>
            <person name="Drula E."/>
            <person name="Kohler A."/>
            <person name="Sanchez-Garcia M."/>
            <person name="Morin E."/>
            <person name="Andreopoulos B."/>
            <person name="Barry K.W."/>
            <person name="Bonito G."/>
            <person name="Buee M."/>
            <person name="Carver A."/>
            <person name="Chen C."/>
            <person name="Cichocki N."/>
            <person name="Clum A."/>
            <person name="Culley D."/>
            <person name="Crous P.W."/>
            <person name="Fauchery L."/>
            <person name="Girlanda M."/>
            <person name="Hayes R.D."/>
            <person name="Keri Z."/>
            <person name="LaButti K."/>
            <person name="Lipzen A."/>
            <person name="Lombard V."/>
            <person name="Magnuson J."/>
            <person name="Maillard F."/>
            <person name="Murat C."/>
            <person name="Nolan M."/>
            <person name="Ohm R.A."/>
            <person name="Pangilinan J."/>
            <person name="Pereira M.F."/>
            <person name="Perotto S."/>
            <person name="Peter M."/>
            <person name="Pfister S."/>
            <person name="Riley R."/>
            <person name="Sitrit Y."/>
            <person name="Stielow J.B."/>
            <person name="Szollosi G."/>
            <person name="Zifcakova L."/>
            <person name="Stursova M."/>
            <person name="Spatafora J.W."/>
            <person name="Tedersoo L."/>
            <person name="Vaario L.M."/>
            <person name="Yamada A."/>
            <person name="Yan M."/>
            <person name="Wang P."/>
            <person name="Xu J."/>
            <person name="Bruns T."/>
            <person name="Baldrian P."/>
            <person name="Vilgalys R."/>
            <person name="Dunand C."/>
            <person name="Henrissat B."/>
            <person name="Grigoriev I.V."/>
            <person name="Hibbett D."/>
            <person name="Nagy L.G."/>
            <person name="Martin F.M."/>
        </authorList>
    </citation>
    <scope>NUCLEOTIDE SEQUENCE</scope>
    <source>
        <strain evidence="3">UH-Tt-Lm1</strain>
    </source>
</reference>
<dbReference type="GO" id="GO:0034967">
    <property type="term" value="C:Set3 complex"/>
    <property type="evidence" value="ECO:0007669"/>
    <property type="project" value="TreeGrafter"/>
</dbReference>
<dbReference type="AlphaFoldDB" id="A0A9P6HK79"/>
<feature type="region of interest" description="Disordered" evidence="1">
    <location>
        <begin position="473"/>
        <end position="585"/>
    </location>
</feature>
<name>A0A9P6HK79_9AGAM</name>
<dbReference type="InterPro" id="IPR001005">
    <property type="entry name" value="SANT/Myb"/>
</dbReference>
<evidence type="ECO:0000313" key="3">
    <source>
        <dbReference type="EMBL" id="KAF9788051.1"/>
    </source>
</evidence>
<dbReference type="PANTHER" id="PTHR13992:SF39">
    <property type="entry name" value="SMRTER, ISOFORM G"/>
    <property type="match status" value="1"/>
</dbReference>
<dbReference type="Gene3D" id="1.20.58.1880">
    <property type="match status" value="1"/>
</dbReference>
<organism evidence="3 4">
    <name type="scientific">Thelephora terrestris</name>
    <dbReference type="NCBI Taxonomy" id="56493"/>
    <lineage>
        <taxon>Eukaryota</taxon>
        <taxon>Fungi</taxon>
        <taxon>Dikarya</taxon>
        <taxon>Basidiomycota</taxon>
        <taxon>Agaricomycotina</taxon>
        <taxon>Agaricomycetes</taxon>
        <taxon>Thelephorales</taxon>
        <taxon>Thelephoraceae</taxon>
        <taxon>Thelephora</taxon>
    </lineage>
</organism>
<dbReference type="SMART" id="SM00717">
    <property type="entry name" value="SANT"/>
    <property type="match status" value="2"/>
</dbReference>